<evidence type="ECO:0000313" key="1">
    <source>
        <dbReference type="EMBL" id="GHB49047.1"/>
    </source>
</evidence>
<sequence length="408" mass="48254">MRYLYTIYHPQNRYSFQLPLEETENSIHTSYFIADEEAYERVKAGETPLSQLSWFVEKDFDDQEEEEMYRYMTDDEYFMNQVTSKVTGIIQEIYSNWFKLIKSSKKRIEVCLFATSSLYQGNQLDTESCRKDYLQIFIPPLLIEKKLNAAHHRIHIPTKLSFWPTFDLLYKLDFLMADWRYLLSNEFPHKSSDLWLKALWSLRNQSLTYLPLLRSAEGLELDPRKIRAYLTTSMQRILAAGENGDLNWRFVRSMHSKLVRRASTFGSALMLHALQVYEQFHPNKELKEALRAVCGINIFFDQKDIETVYRFGRKMDFDKFLFYLTVPTDSEPAMIDGEIFRKVNRMLLALEKSTSLYAAMLEDTSEHLFHLSLEGKKRKDSYLSLDGVRLHLHDSAFAKLQLICEEWT</sequence>
<protein>
    <submittedName>
        <fullName evidence="1">Uncharacterized protein</fullName>
    </submittedName>
</protein>
<dbReference type="RefSeq" id="WP_189585126.1">
    <property type="nucleotide sequence ID" value="NZ_BMYF01000023.1"/>
</dbReference>
<gene>
    <name evidence="1" type="ORF">GCM10008106_32270</name>
</gene>
<reference evidence="1" key="2">
    <citation type="submission" date="2020-09" db="EMBL/GenBank/DDBJ databases">
        <authorList>
            <person name="Sun Q."/>
            <person name="Kim S."/>
        </authorList>
    </citation>
    <scope>NUCLEOTIDE SEQUENCE</scope>
    <source>
        <strain evidence="1">KCTC 23224</strain>
    </source>
</reference>
<organism evidence="1 2">
    <name type="scientific">Mongoliitalea lutea</name>
    <dbReference type="NCBI Taxonomy" id="849756"/>
    <lineage>
        <taxon>Bacteria</taxon>
        <taxon>Pseudomonadati</taxon>
        <taxon>Bacteroidota</taxon>
        <taxon>Cytophagia</taxon>
        <taxon>Cytophagales</taxon>
        <taxon>Cyclobacteriaceae</taxon>
        <taxon>Mongoliitalea</taxon>
    </lineage>
</organism>
<accession>A0A8J3G731</accession>
<comment type="caution">
    <text evidence="1">The sequence shown here is derived from an EMBL/GenBank/DDBJ whole genome shotgun (WGS) entry which is preliminary data.</text>
</comment>
<dbReference type="AlphaFoldDB" id="A0A8J3G731"/>
<proteinExistence type="predicted"/>
<evidence type="ECO:0000313" key="2">
    <source>
        <dbReference type="Proteomes" id="UP000642809"/>
    </source>
</evidence>
<reference evidence="1" key="1">
    <citation type="journal article" date="2014" name="Int. J. Syst. Evol. Microbiol.">
        <title>Complete genome sequence of Corynebacterium casei LMG S-19264T (=DSM 44701T), isolated from a smear-ripened cheese.</title>
        <authorList>
            <consortium name="US DOE Joint Genome Institute (JGI-PGF)"/>
            <person name="Walter F."/>
            <person name="Albersmeier A."/>
            <person name="Kalinowski J."/>
            <person name="Ruckert C."/>
        </authorList>
    </citation>
    <scope>NUCLEOTIDE SEQUENCE</scope>
    <source>
        <strain evidence="1">KCTC 23224</strain>
    </source>
</reference>
<keyword evidence="2" id="KW-1185">Reference proteome</keyword>
<dbReference type="EMBL" id="BMYF01000023">
    <property type="protein sequence ID" value="GHB49047.1"/>
    <property type="molecule type" value="Genomic_DNA"/>
</dbReference>
<name>A0A8J3G731_9BACT</name>
<dbReference type="Proteomes" id="UP000642809">
    <property type="component" value="Unassembled WGS sequence"/>
</dbReference>